<dbReference type="Proteomes" id="UP000429785">
    <property type="component" value="Unassembled WGS sequence"/>
</dbReference>
<keyword evidence="3" id="KW-0732">Signal</keyword>
<organism evidence="5 6">
    <name type="scientific">Flagellimonas olearia</name>
    <dbReference type="NCBI Taxonomy" id="552546"/>
    <lineage>
        <taxon>Bacteria</taxon>
        <taxon>Pseudomonadati</taxon>
        <taxon>Bacteroidota</taxon>
        <taxon>Flavobacteriia</taxon>
        <taxon>Flavobacteriales</taxon>
        <taxon>Flavobacteriaceae</taxon>
        <taxon>Flagellimonas</taxon>
    </lineage>
</organism>
<dbReference type="InterPro" id="IPR029018">
    <property type="entry name" value="Hex-like_dom2"/>
</dbReference>
<dbReference type="PROSITE" id="PS51257">
    <property type="entry name" value="PROKAR_LIPOPROTEIN"/>
    <property type="match status" value="1"/>
</dbReference>
<sequence length="159" mass="17653">MRMPIVMVLVVALSLSTLSCLDNIGAPPSAVHGEIDGNGQYFEFTADTRYVLDEGFGVRDTSSLVLKSLFQKAAGWELKVEAHRPKQNYIWLKINPSLEEGAYLLSVTSNCIVVESSSGEGLVRAQEDLAQLLSNRVEEEEEMTWKVPVMEVKEGYTKI</sequence>
<dbReference type="InterPro" id="IPR015882">
    <property type="entry name" value="HEX_bac_N"/>
</dbReference>
<feature type="signal peptide" evidence="3">
    <location>
        <begin position="1"/>
        <end position="19"/>
    </location>
</feature>
<evidence type="ECO:0000256" key="1">
    <source>
        <dbReference type="ARBA" id="ARBA00022801"/>
    </source>
</evidence>
<evidence type="ECO:0000256" key="3">
    <source>
        <dbReference type="SAM" id="SignalP"/>
    </source>
</evidence>
<reference evidence="5 6" key="1">
    <citation type="submission" date="2019-10" db="EMBL/GenBank/DDBJ databases">
        <title>Muricauda olearia CL-SS4 JCM15563 genome.</title>
        <authorList>
            <person name="Liu L."/>
        </authorList>
    </citation>
    <scope>NUCLEOTIDE SEQUENCE [LARGE SCALE GENOMIC DNA]</scope>
    <source>
        <strain evidence="5 6">CL-SS4</strain>
    </source>
</reference>
<dbReference type="Gene3D" id="3.30.379.10">
    <property type="entry name" value="Chitobiase/beta-hexosaminidase domain 2-like"/>
    <property type="match status" value="1"/>
</dbReference>
<accession>A0A6I1DVR1</accession>
<keyword evidence="2" id="KW-0326">Glycosidase</keyword>
<evidence type="ECO:0000313" key="5">
    <source>
        <dbReference type="EMBL" id="KAB7529070.1"/>
    </source>
</evidence>
<comment type="caution">
    <text evidence="5">The sequence shown here is derived from an EMBL/GenBank/DDBJ whole genome shotgun (WGS) entry which is preliminary data.</text>
</comment>
<proteinExistence type="predicted"/>
<gene>
    <name evidence="5" type="ORF">F8C76_14625</name>
</gene>
<dbReference type="Pfam" id="PF02838">
    <property type="entry name" value="Glyco_hydro_20b"/>
    <property type="match status" value="1"/>
</dbReference>
<keyword evidence="1" id="KW-0378">Hydrolase</keyword>
<name>A0A6I1DVR1_9FLAO</name>
<dbReference type="AlphaFoldDB" id="A0A6I1DVR1"/>
<evidence type="ECO:0000256" key="2">
    <source>
        <dbReference type="ARBA" id="ARBA00023295"/>
    </source>
</evidence>
<dbReference type="EMBL" id="WELG01000002">
    <property type="protein sequence ID" value="KAB7529070.1"/>
    <property type="molecule type" value="Genomic_DNA"/>
</dbReference>
<protein>
    <recommendedName>
        <fullName evidence="4">Beta-hexosaminidase bacterial type N-terminal domain-containing protein</fullName>
    </recommendedName>
</protein>
<dbReference type="SUPFAM" id="SSF55545">
    <property type="entry name" value="beta-N-acetylhexosaminidase-like domain"/>
    <property type="match status" value="1"/>
</dbReference>
<dbReference type="GO" id="GO:0005975">
    <property type="term" value="P:carbohydrate metabolic process"/>
    <property type="evidence" value="ECO:0007669"/>
    <property type="project" value="UniProtKB-ARBA"/>
</dbReference>
<evidence type="ECO:0000259" key="4">
    <source>
        <dbReference type="Pfam" id="PF02838"/>
    </source>
</evidence>
<evidence type="ECO:0000313" key="6">
    <source>
        <dbReference type="Proteomes" id="UP000429785"/>
    </source>
</evidence>
<feature type="chain" id="PRO_5026343464" description="Beta-hexosaminidase bacterial type N-terminal domain-containing protein" evidence="3">
    <location>
        <begin position="20"/>
        <end position="159"/>
    </location>
</feature>
<feature type="domain" description="Beta-hexosaminidase bacterial type N-terminal" evidence="4">
    <location>
        <begin position="38"/>
        <end position="151"/>
    </location>
</feature>
<dbReference type="OrthoDB" id="1448975at2"/>
<dbReference type="GO" id="GO:0016798">
    <property type="term" value="F:hydrolase activity, acting on glycosyl bonds"/>
    <property type="evidence" value="ECO:0007669"/>
    <property type="project" value="UniProtKB-KW"/>
</dbReference>